<evidence type="ECO:0000259" key="3">
    <source>
        <dbReference type="PROSITE" id="PS50977"/>
    </source>
</evidence>
<accession>A0ABU1WJP4</accession>
<dbReference type="InterPro" id="IPR050109">
    <property type="entry name" value="HTH-type_TetR-like_transc_reg"/>
</dbReference>
<dbReference type="InterPro" id="IPR001647">
    <property type="entry name" value="HTH_TetR"/>
</dbReference>
<dbReference type="RefSeq" id="WP_310313503.1">
    <property type="nucleotide sequence ID" value="NZ_JAVDWU010000002.1"/>
</dbReference>
<comment type="caution">
    <text evidence="4">The sequence shown here is derived from an EMBL/GenBank/DDBJ whole genome shotgun (WGS) entry which is preliminary data.</text>
</comment>
<dbReference type="PRINTS" id="PR00455">
    <property type="entry name" value="HTHTETR"/>
</dbReference>
<dbReference type="EMBL" id="JAVDWU010000002">
    <property type="protein sequence ID" value="MDR7149481.1"/>
    <property type="molecule type" value="Genomic_DNA"/>
</dbReference>
<keyword evidence="1 2" id="KW-0238">DNA-binding</keyword>
<dbReference type="SUPFAM" id="SSF46689">
    <property type="entry name" value="Homeodomain-like"/>
    <property type="match status" value="1"/>
</dbReference>
<dbReference type="Pfam" id="PF00440">
    <property type="entry name" value="TetR_N"/>
    <property type="match status" value="1"/>
</dbReference>
<dbReference type="Proteomes" id="UP001265700">
    <property type="component" value="Unassembled WGS sequence"/>
</dbReference>
<evidence type="ECO:0000256" key="1">
    <source>
        <dbReference type="ARBA" id="ARBA00023125"/>
    </source>
</evidence>
<keyword evidence="5" id="KW-1185">Reference proteome</keyword>
<protein>
    <submittedName>
        <fullName evidence="4">AcrR family transcriptional regulator</fullName>
    </submittedName>
</protein>
<dbReference type="InterPro" id="IPR009057">
    <property type="entry name" value="Homeodomain-like_sf"/>
</dbReference>
<gene>
    <name evidence="4" type="ORF">J2W49_001430</name>
</gene>
<dbReference type="Gene3D" id="1.10.357.10">
    <property type="entry name" value="Tetracycline Repressor, domain 2"/>
    <property type="match status" value="1"/>
</dbReference>
<proteinExistence type="predicted"/>
<organism evidence="4 5">
    <name type="scientific">Hydrogenophaga palleronii</name>
    <dbReference type="NCBI Taxonomy" id="65655"/>
    <lineage>
        <taxon>Bacteria</taxon>
        <taxon>Pseudomonadati</taxon>
        <taxon>Pseudomonadota</taxon>
        <taxon>Betaproteobacteria</taxon>
        <taxon>Burkholderiales</taxon>
        <taxon>Comamonadaceae</taxon>
        <taxon>Hydrogenophaga</taxon>
    </lineage>
</organism>
<evidence type="ECO:0000313" key="5">
    <source>
        <dbReference type="Proteomes" id="UP001265700"/>
    </source>
</evidence>
<dbReference type="PROSITE" id="PS50977">
    <property type="entry name" value="HTH_TETR_2"/>
    <property type="match status" value="1"/>
</dbReference>
<evidence type="ECO:0000313" key="4">
    <source>
        <dbReference type="EMBL" id="MDR7149481.1"/>
    </source>
</evidence>
<reference evidence="4 5" key="1">
    <citation type="submission" date="2023-07" db="EMBL/GenBank/DDBJ databases">
        <title>Sorghum-associated microbial communities from plants grown in Nebraska, USA.</title>
        <authorList>
            <person name="Schachtman D."/>
        </authorList>
    </citation>
    <scope>NUCLEOTIDE SEQUENCE [LARGE SCALE GENOMIC DNA]</scope>
    <source>
        <strain evidence="4 5">4249</strain>
    </source>
</reference>
<dbReference type="PANTHER" id="PTHR30055">
    <property type="entry name" value="HTH-TYPE TRANSCRIPTIONAL REGULATOR RUTR"/>
    <property type="match status" value="1"/>
</dbReference>
<dbReference type="PANTHER" id="PTHR30055:SF146">
    <property type="entry name" value="HTH-TYPE TRANSCRIPTIONAL DUAL REGULATOR CECR"/>
    <property type="match status" value="1"/>
</dbReference>
<feature type="domain" description="HTH tetR-type" evidence="3">
    <location>
        <begin position="14"/>
        <end position="74"/>
    </location>
</feature>
<name>A0ABU1WJP4_9BURK</name>
<feature type="DNA-binding region" description="H-T-H motif" evidence="2">
    <location>
        <begin position="37"/>
        <end position="56"/>
    </location>
</feature>
<sequence length="216" mass="23403">MNQPELREPLRTPTEHRFRLLKAMADVAARKGYAEATIADIVREAGVSKRTFYENFESKDACFLALYRSASHAALQALRSSLAPDKPWQAQVEHALSTYFAHLAAGPALVRTLFVEIHQLGPAGMQVRREVMQHLADFMLETVNAPLAEPSGGSVIDGSASLPPALSRTMALAAVGGINELVLEAIEKGEAEQLQVLSSAAGEVVRALTHAHLKDR</sequence>
<evidence type="ECO:0000256" key="2">
    <source>
        <dbReference type="PROSITE-ProRule" id="PRU00335"/>
    </source>
</evidence>